<keyword evidence="2" id="KW-1185">Reference proteome</keyword>
<dbReference type="EMBL" id="OW150024">
    <property type="protein sequence ID" value="CAH2030736.1"/>
    <property type="molecule type" value="Genomic_DNA"/>
</dbReference>
<evidence type="ECO:0000313" key="1">
    <source>
        <dbReference type="EMBL" id="CAH2030736.1"/>
    </source>
</evidence>
<name>A0ABM9D6E1_9BACT</name>
<gene>
    <name evidence="1" type="ORF">GEAMG1_0923</name>
</gene>
<evidence type="ECO:0000313" key="2">
    <source>
        <dbReference type="Proteomes" id="UP001295463"/>
    </source>
</evidence>
<dbReference type="Proteomes" id="UP001295463">
    <property type="component" value="Chromosome"/>
</dbReference>
<accession>A0ABM9D6E1</accession>
<reference evidence="1 2" key="1">
    <citation type="submission" date="2022-03" db="EMBL/GenBank/DDBJ databases">
        <authorList>
            <person name="Koch H."/>
        </authorList>
    </citation>
    <scope>NUCLEOTIDE SEQUENCE [LARGE SCALE GENOMIC DNA]</scope>
    <source>
        <strain evidence="1 2">G1</strain>
    </source>
</reference>
<proteinExistence type="predicted"/>
<sequence>MARNSKTDKFQSTPALWDGRFSAKAATEKVSSLFQSTPALWDGRFAEVARSSRS</sequence>
<protein>
    <submittedName>
        <fullName evidence="1">Uncharacterized protein</fullName>
    </submittedName>
</protein>
<organism evidence="1 2">
    <name type="scientific">Trichlorobacter ammonificans</name>
    <dbReference type="NCBI Taxonomy" id="2916410"/>
    <lineage>
        <taxon>Bacteria</taxon>
        <taxon>Pseudomonadati</taxon>
        <taxon>Thermodesulfobacteriota</taxon>
        <taxon>Desulfuromonadia</taxon>
        <taxon>Geobacterales</taxon>
        <taxon>Geobacteraceae</taxon>
        <taxon>Trichlorobacter</taxon>
    </lineage>
</organism>